<gene>
    <name evidence="3" type="ORF">CR513_05513</name>
</gene>
<feature type="domain" description="Reverse transcriptase Ty1/copia-type" evidence="2">
    <location>
        <begin position="7"/>
        <end position="82"/>
    </location>
</feature>
<feature type="non-terminal residue" evidence="3">
    <location>
        <position position="1"/>
    </location>
</feature>
<accession>A0A371I4Z1</accession>
<comment type="caution">
    <text evidence="3">The sequence shown here is derived from an EMBL/GenBank/DDBJ whole genome shotgun (WGS) entry which is preliminary data.</text>
</comment>
<dbReference type="STRING" id="157652.A0A371I4Z1"/>
<sequence>MNSMTSNQVWNLVELPNGVKAIQPLDVNGFLKIKKDSQGNIKKHKTRIFVKGFTQGKGIDYTETFSLVSKKDSLRVIMVLVALLTLSYIKWSASLINQPMDQNKLLASGVRFVFLCCIWMIFCLRLTIRVYDMRYGGDILCHYIKIIVKDFEAFSVCLKRPILTKS</sequence>
<protein>
    <recommendedName>
        <fullName evidence="2">Reverse transcriptase Ty1/copia-type domain-containing protein</fullName>
    </recommendedName>
</protein>
<feature type="transmembrane region" description="Helical" evidence="1">
    <location>
        <begin position="105"/>
        <end position="124"/>
    </location>
</feature>
<dbReference type="EMBL" id="QJKJ01000928">
    <property type="protein sequence ID" value="RDY10034.1"/>
    <property type="molecule type" value="Genomic_DNA"/>
</dbReference>
<dbReference type="Pfam" id="PF07727">
    <property type="entry name" value="RVT_2"/>
    <property type="match status" value="1"/>
</dbReference>
<name>A0A371I4Z1_MUCPR</name>
<feature type="transmembrane region" description="Helical" evidence="1">
    <location>
        <begin position="74"/>
        <end position="93"/>
    </location>
</feature>
<dbReference type="Proteomes" id="UP000257109">
    <property type="component" value="Unassembled WGS sequence"/>
</dbReference>
<keyword evidence="4" id="KW-1185">Reference proteome</keyword>
<keyword evidence="1" id="KW-1133">Transmembrane helix</keyword>
<keyword evidence="1" id="KW-0812">Transmembrane</keyword>
<evidence type="ECO:0000256" key="1">
    <source>
        <dbReference type="SAM" id="Phobius"/>
    </source>
</evidence>
<evidence type="ECO:0000313" key="4">
    <source>
        <dbReference type="Proteomes" id="UP000257109"/>
    </source>
</evidence>
<organism evidence="3 4">
    <name type="scientific">Mucuna pruriens</name>
    <name type="common">Velvet bean</name>
    <name type="synonym">Dolichos pruriens</name>
    <dbReference type="NCBI Taxonomy" id="157652"/>
    <lineage>
        <taxon>Eukaryota</taxon>
        <taxon>Viridiplantae</taxon>
        <taxon>Streptophyta</taxon>
        <taxon>Embryophyta</taxon>
        <taxon>Tracheophyta</taxon>
        <taxon>Spermatophyta</taxon>
        <taxon>Magnoliopsida</taxon>
        <taxon>eudicotyledons</taxon>
        <taxon>Gunneridae</taxon>
        <taxon>Pentapetalae</taxon>
        <taxon>rosids</taxon>
        <taxon>fabids</taxon>
        <taxon>Fabales</taxon>
        <taxon>Fabaceae</taxon>
        <taxon>Papilionoideae</taxon>
        <taxon>50 kb inversion clade</taxon>
        <taxon>NPAAA clade</taxon>
        <taxon>indigoferoid/millettioid clade</taxon>
        <taxon>Phaseoleae</taxon>
        <taxon>Mucuna</taxon>
    </lineage>
</organism>
<keyword evidence="1" id="KW-0472">Membrane</keyword>
<dbReference type="InterPro" id="IPR013103">
    <property type="entry name" value="RVT_2"/>
</dbReference>
<evidence type="ECO:0000259" key="2">
    <source>
        <dbReference type="Pfam" id="PF07727"/>
    </source>
</evidence>
<dbReference type="AlphaFoldDB" id="A0A371I4Z1"/>
<proteinExistence type="predicted"/>
<dbReference type="OrthoDB" id="411615at2759"/>
<reference evidence="3" key="1">
    <citation type="submission" date="2018-05" db="EMBL/GenBank/DDBJ databases">
        <title>Draft genome of Mucuna pruriens seed.</title>
        <authorList>
            <person name="Nnadi N.E."/>
            <person name="Vos R."/>
            <person name="Hasami M.H."/>
            <person name="Devisetty U.K."/>
            <person name="Aguiy J.C."/>
        </authorList>
    </citation>
    <scope>NUCLEOTIDE SEQUENCE [LARGE SCALE GENOMIC DNA]</scope>
    <source>
        <strain evidence="3">JCA_2017</strain>
    </source>
</reference>
<evidence type="ECO:0000313" key="3">
    <source>
        <dbReference type="EMBL" id="RDY10034.1"/>
    </source>
</evidence>